<reference evidence="1" key="1">
    <citation type="submission" date="2018-05" db="EMBL/GenBank/DDBJ databases">
        <authorList>
            <person name="Lanie J.A."/>
            <person name="Ng W.-L."/>
            <person name="Kazmierczak K.M."/>
            <person name="Andrzejewski T.M."/>
            <person name="Davidsen T.M."/>
            <person name="Wayne K.J."/>
            <person name="Tettelin H."/>
            <person name="Glass J.I."/>
            <person name="Rusch D."/>
            <person name="Podicherti R."/>
            <person name="Tsui H.-C.T."/>
            <person name="Winkler M.E."/>
        </authorList>
    </citation>
    <scope>NUCLEOTIDE SEQUENCE</scope>
</reference>
<name>A0A382W5G6_9ZZZZ</name>
<sequence length="34" mass="3977">MKPFPTKTIFTRNFPEVPVHTAKIWQFHASFKSG</sequence>
<evidence type="ECO:0000313" key="1">
    <source>
        <dbReference type="EMBL" id="SVD54023.1"/>
    </source>
</evidence>
<protein>
    <submittedName>
        <fullName evidence="1">Uncharacterized protein</fullName>
    </submittedName>
</protein>
<gene>
    <name evidence="1" type="ORF">METZ01_LOCUS406877</name>
</gene>
<feature type="non-terminal residue" evidence="1">
    <location>
        <position position="34"/>
    </location>
</feature>
<organism evidence="1">
    <name type="scientific">marine metagenome</name>
    <dbReference type="NCBI Taxonomy" id="408172"/>
    <lineage>
        <taxon>unclassified sequences</taxon>
        <taxon>metagenomes</taxon>
        <taxon>ecological metagenomes</taxon>
    </lineage>
</organism>
<proteinExistence type="predicted"/>
<accession>A0A382W5G6</accession>
<dbReference type="EMBL" id="UINC01157177">
    <property type="protein sequence ID" value="SVD54023.1"/>
    <property type="molecule type" value="Genomic_DNA"/>
</dbReference>
<dbReference type="AlphaFoldDB" id="A0A382W5G6"/>